<dbReference type="NCBIfam" id="TIGR00730">
    <property type="entry name" value="Rossman fold protein, TIGR00730 family"/>
    <property type="match status" value="1"/>
</dbReference>
<keyword evidence="3" id="KW-0378">Hydrolase</keyword>
<organism evidence="4 5">
    <name type="scientific">Haematospirillum jordaniae</name>
    <dbReference type="NCBI Taxonomy" id="1549855"/>
    <lineage>
        <taxon>Bacteria</taxon>
        <taxon>Pseudomonadati</taxon>
        <taxon>Pseudomonadota</taxon>
        <taxon>Alphaproteobacteria</taxon>
        <taxon>Rhodospirillales</taxon>
        <taxon>Novispirillaceae</taxon>
        <taxon>Haematospirillum</taxon>
    </lineage>
</organism>
<dbReference type="OrthoDB" id="9801098at2"/>
<comment type="similarity">
    <text evidence="2 3">Belongs to the LOG family.</text>
</comment>
<keyword evidence="5" id="KW-1185">Reference proteome</keyword>
<dbReference type="Gene3D" id="3.40.50.450">
    <property type="match status" value="1"/>
</dbReference>
<proteinExistence type="inferred from homology"/>
<dbReference type="GeneID" id="53315825"/>
<keyword evidence="3" id="KW-0203">Cytokinin biosynthesis</keyword>
<accession>A0A143DD64</accession>
<dbReference type="SUPFAM" id="SSF102405">
    <property type="entry name" value="MCP/YpsA-like"/>
    <property type="match status" value="1"/>
</dbReference>
<gene>
    <name evidence="4" type="ORF">AY555_01460</name>
</gene>
<dbReference type="RefSeq" id="WP_066132468.1">
    <property type="nucleotide sequence ID" value="NZ_CP014525.1"/>
</dbReference>
<dbReference type="EMBL" id="CP014525">
    <property type="protein sequence ID" value="AMW34058.1"/>
    <property type="molecule type" value="Genomic_DNA"/>
</dbReference>
<reference evidence="4 5" key="1">
    <citation type="submission" date="2016-02" db="EMBL/GenBank/DDBJ databases">
        <title>Complete Genome of H5569, the type strain of the newly described species Haematospirillium jordaniae.</title>
        <authorList>
            <person name="Nicholson A.C."/>
            <person name="Humrighouse B.W."/>
            <person name="Loparov V."/>
            <person name="McQuiston J.R."/>
        </authorList>
    </citation>
    <scope>NUCLEOTIDE SEQUENCE [LARGE SCALE GENOMIC DNA]</scope>
    <source>
        <strain evidence="4 5">H5569</strain>
    </source>
</reference>
<dbReference type="InterPro" id="IPR031100">
    <property type="entry name" value="LOG_fam"/>
</dbReference>
<dbReference type="STRING" id="1549855.AY555_01460"/>
<dbReference type="PANTHER" id="PTHR31223">
    <property type="entry name" value="LOG FAMILY PROTEIN YJL055W"/>
    <property type="match status" value="1"/>
</dbReference>
<dbReference type="EC" id="3.2.2.n1" evidence="3"/>
<dbReference type="Pfam" id="PF03641">
    <property type="entry name" value="Lysine_decarbox"/>
    <property type="match status" value="1"/>
</dbReference>
<evidence type="ECO:0000313" key="4">
    <source>
        <dbReference type="EMBL" id="AMW34058.1"/>
    </source>
</evidence>
<dbReference type="PANTHER" id="PTHR31223:SF70">
    <property type="entry name" value="LOG FAMILY PROTEIN YJL055W"/>
    <property type="match status" value="1"/>
</dbReference>
<protein>
    <recommendedName>
        <fullName evidence="3">Cytokinin riboside 5'-monophosphate phosphoribohydrolase</fullName>
        <ecNumber evidence="3">3.2.2.n1</ecNumber>
    </recommendedName>
</protein>
<dbReference type="GO" id="GO:0005829">
    <property type="term" value="C:cytosol"/>
    <property type="evidence" value="ECO:0007669"/>
    <property type="project" value="TreeGrafter"/>
</dbReference>
<evidence type="ECO:0000256" key="2">
    <source>
        <dbReference type="ARBA" id="ARBA00006763"/>
    </source>
</evidence>
<evidence type="ECO:0000313" key="5">
    <source>
        <dbReference type="Proteomes" id="UP000076066"/>
    </source>
</evidence>
<comment type="catalytic activity">
    <reaction evidence="1">
        <text>AMP + H2O = D-ribose 5-phosphate + adenine</text>
        <dbReference type="Rhea" id="RHEA:20129"/>
        <dbReference type="ChEBI" id="CHEBI:15377"/>
        <dbReference type="ChEBI" id="CHEBI:16708"/>
        <dbReference type="ChEBI" id="CHEBI:78346"/>
        <dbReference type="ChEBI" id="CHEBI:456215"/>
        <dbReference type="EC" id="3.2.2.4"/>
    </reaction>
</comment>
<sequence length="200" mass="21521">MSLLQSSLHALCVFCGSSFGSSPRYADAASRLGTLLGENGIRLVYGGGAVGLMGTVAKACLEAGGKVTGIIPQHLASAEVAMEGLTELIVVPDMHTRKRMMFERSDAFAVLPGGFGTMDETFEILTWKQLKLHDRPVVIADIGGYWTPFLRFNESMAAEGFVRPEGLELYSVVSNVDDVLPAARSNLDLASRVHERVGLF</sequence>
<dbReference type="GO" id="GO:0009691">
    <property type="term" value="P:cytokinin biosynthetic process"/>
    <property type="evidence" value="ECO:0007669"/>
    <property type="project" value="UniProtKB-UniRule"/>
</dbReference>
<name>A0A143DD64_9PROT</name>
<dbReference type="InterPro" id="IPR005269">
    <property type="entry name" value="LOG"/>
</dbReference>
<evidence type="ECO:0000256" key="1">
    <source>
        <dbReference type="ARBA" id="ARBA00000274"/>
    </source>
</evidence>
<evidence type="ECO:0000256" key="3">
    <source>
        <dbReference type="RuleBase" id="RU363015"/>
    </source>
</evidence>
<dbReference type="AlphaFoldDB" id="A0A143DD64"/>
<dbReference type="GO" id="GO:0008714">
    <property type="term" value="F:AMP nucleosidase activity"/>
    <property type="evidence" value="ECO:0007669"/>
    <property type="project" value="UniProtKB-EC"/>
</dbReference>
<dbReference type="KEGG" id="hjo:AY555_01460"/>
<dbReference type="Proteomes" id="UP000076066">
    <property type="component" value="Chromosome"/>
</dbReference>